<sequence length="804" mass="89092">MALLTTNPVSFSPRYAWWLALLLWLTSLPGYSQLDSLNGLTRKLVRYQQATLPEKLFLHLDRPLYLSGETIWFKVYAVEGTTLRPLSLSKVAYVEVLDKEKRSVLQAKIGLRDAQGQGSFAIPASMPSGSYTVRAYTSWMKNFGPEYYFRSPVTIVNTAASAGVFTRPDTARYDMQFFPEGGNLVQGLASTVGFKATDNKGRGVAVEGKVLTAQGAVVAQFKSLRFGMGNFRFTPKAGVAYTAVISLDKRPAVTYALPRVYEQGYVLHVENSSATALTVTVTSSSAQPERIALLAHSRQQVAVATQQQLVNGQAVFTIDPSRLLDGVSHLTVFNAAQQPVCERLYFQPPRHTLTITARPDKSAYAAREKVSIQLTTGTGAEALPANLSMAVYRLDSLTTALTPNINSYLWLSADLRGTVEQPAYYFSAATPEVAEATNNLMLTQGWSRFSWSQVLAAQPPRFEHLPELNGLLVRGRLSKPGSQGPAGITTYLSSPSRIVRLQNAVSGPDGSFLFELNRFYGSRNIVVQTDPRQDSTSQVEILSPFSQQYSAADAALLPRLPRLEAAYSKRHFQNQVQQAFSGRFASQYRLPPTDSVAFYGKPDERYLLDKYTRFKVLEEVMREYVPGVDVRRRKDGFHLLVKDKMNGGLLTQDPLVLLDGVPIFNMNKAMTIDPLSIQQLEVMDSRYFHGSSIYDGIVSFITYKGDLAKVSLDPRVLVQQYDGLQGQREFYAPRYDTPLARQSRLPDLRNLLYWNPAISTTAQGSSTTFYTGDQTGRYLVVVQGLANNGVAGSTTYVLDVKQPL</sequence>
<dbReference type="InterPro" id="IPR002890">
    <property type="entry name" value="MG2"/>
</dbReference>
<dbReference type="EMBL" id="JADWYK010000003">
    <property type="protein sequence ID" value="MBG8553158.1"/>
    <property type="molecule type" value="Genomic_DNA"/>
</dbReference>
<gene>
    <name evidence="2" type="ORF">I5L79_06350</name>
</gene>
<accession>A0ABS0KZC2</accession>
<dbReference type="Gene3D" id="2.60.40.1930">
    <property type="match status" value="1"/>
</dbReference>
<dbReference type="Proteomes" id="UP000601099">
    <property type="component" value="Unassembled WGS sequence"/>
</dbReference>
<keyword evidence="3" id="KW-1185">Reference proteome</keyword>
<organism evidence="2 3">
    <name type="scientific">Hymenobacter guriensis</name>
    <dbReference type="NCBI Taxonomy" id="2793065"/>
    <lineage>
        <taxon>Bacteria</taxon>
        <taxon>Pseudomonadati</taxon>
        <taxon>Bacteroidota</taxon>
        <taxon>Cytophagia</taxon>
        <taxon>Cytophagales</taxon>
        <taxon>Hymenobacteraceae</taxon>
        <taxon>Hymenobacter</taxon>
    </lineage>
</organism>
<dbReference type="Pfam" id="PF01835">
    <property type="entry name" value="MG2"/>
    <property type="match status" value="1"/>
</dbReference>
<evidence type="ECO:0000313" key="2">
    <source>
        <dbReference type="EMBL" id="MBG8553158.1"/>
    </source>
</evidence>
<proteinExistence type="predicted"/>
<name>A0ABS0KZC2_9BACT</name>
<feature type="domain" description="Macroglobulin" evidence="1">
    <location>
        <begin position="55"/>
        <end position="138"/>
    </location>
</feature>
<comment type="caution">
    <text evidence="2">The sequence shown here is derived from an EMBL/GenBank/DDBJ whole genome shotgun (WGS) entry which is preliminary data.</text>
</comment>
<evidence type="ECO:0000313" key="3">
    <source>
        <dbReference type="Proteomes" id="UP000601099"/>
    </source>
</evidence>
<dbReference type="RefSeq" id="WP_196954191.1">
    <property type="nucleotide sequence ID" value="NZ_JADWYK010000003.1"/>
</dbReference>
<reference evidence="2 3" key="1">
    <citation type="submission" date="2020-11" db="EMBL/GenBank/DDBJ databases">
        <title>Hymenobacter sp.</title>
        <authorList>
            <person name="Kim M.K."/>
        </authorList>
    </citation>
    <scope>NUCLEOTIDE SEQUENCE [LARGE SCALE GENOMIC DNA]</scope>
    <source>
        <strain evidence="2 3">BT594</strain>
    </source>
</reference>
<protein>
    <recommendedName>
        <fullName evidence="1">Macroglobulin domain-containing protein</fullName>
    </recommendedName>
</protein>
<evidence type="ECO:0000259" key="1">
    <source>
        <dbReference type="Pfam" id="PF01835"/>
    </source>
</evidence>